<organism evidence="1 2">
    <name type="scientific">Motilimonas cestriensis</name>
    <dbReference type="NCBI Taxonomy" id="2742685"/>
    <lineage>
        <taxon>Bacteria</taxon>
        <taxon>Pseudomonadati</taxon>
        <taxon>Pseudomonadota</taxon>
        <taxon>Gammaproteobacteria</taxon>
        <taxon>Alteromonadales</taxon>
        <taxon>Alteromonadales genera incertae sedis</taxon>
        <taxon>Motilimonas</taxon>
    </lineage>
</organism>
<comment type="caution">
    <text evidence="1">The sequence shown here is derived from an EMBL/GenBank/DDBJ whole genome shotgun (WGS) entry which is preliminary data.</text>
</comment>
<sequence>MFFQIPTRFVSEELELLQAFHEQQEKQISDFIFNIDDHIETDWHEGWHQSYADDPGELIEYPVERIGAVTEHGYNIREIFTDVMPMYQRQSMLISMWALYECEFTNYYSHVASMLGRKPELPKKKKGECVSQFIHILNSFKRLGCLESESESFAPAVERLNGEVRHIRNAWAHNGGKLQSNDVIEGVEGITISTGQVNLSASYIENVSELISLVTSELSDSVVEVIKQHKLKNDS</sequence>
<protein>
    <recommendedName>
        <fullName evidence="3">RiboL-PSP-HEPN domain-containing protein</fullName>
    </recommendedName>
</protein>
<reference evidence="1 2" key="1">
    <citation type="journal article" date="2022" name="Environ. Microbiol. Rep.">
        <title>Eco-phylogenetic analyses reveal divergent evolution of vitamin B12 metabolism in the marine bacterial family 'Psychromonadaceae'.</title>
        <authorList>
            <person name="Jin X."/>
            <person name="Yang Y."/>
            <person name="Cao H."/>
            <person name="Gao B."/>
            <person name="Zhao Z."/>
        </authorList>
    </citation>
    <scope>NUCLEOTIDE SEQUENCE [LARGE SCALE GENOMIC DNA]</scope>
    <source>
        <strain evidence="1 2">MKS20</strain>
    </source>
</reference>
<gene>
    <name evidence="1" type="ORF">K6Y31_02985</name>
</gene>
<dbReference type="RefSeq" id="WP_233051355.1">
    <property type="nucleotide sequence ID" value="NZ_JAIMJA010000002.1"/>
</dbReference>
<evidence type="ECO:0000313" key="2">
    <source>
        <dbReference type="Proteomes" id="UP001201273"/>
    </source>
</evidence>
<dbReference type="EMBL" id="JAIMJA010000002">
    <property type="protein sequence ID" value="MCE2593776.1"/>
    <property type="molecule type" value="Genomic_DNA"/>
</dbReference>
<proteinExistence type="predicted"/>
<name>A0ABS8W492_9GAMM</name>
<evidence type="ECO:0008006" key="3">
    <source>
        <dbReference type="Google" id="ProtNLM"/>
    </source>
</evidence>
<keyword evidence="2" id="KW-1185">Reference proteome</keyword>
<evidence type="ECO:0000313" key="1">
    <source>
        <dbReference type="EMBL" id="MCE2593776.1"/>
    </source>
</evidence>
<accession>A0ABS8W492</accession>
<dbReference type="Proteomes" id="UP001201273">
    <property type="component" value="Unassembled WGS sequence"/>
</dbReference>